<dbReference type="EMBL" id="MCAQ01000001">
    <property type="protein sequence ID" value="RKF41961.1"/>
    <property type="molecule type" value="Genomic_DNA"/>
</dbReference>
<dbReference type="Proteomes" id="UP000286402">
    <property type="component" value="Unassembled WGS sequence"/>
</dbReference>
<organism evidence="16 17">
    <name type="scientific">Sphingobacterium siyangense</name>
    <dbReference type="NCBI Taxonomy" id="459529"/>
    <lineage>
        <taxon>Bacteria</taxon>
        <taxon>Pseudomonadati</taxon>
        <taxon>Bacteroidota</taxon>
        <taxon>Sphingobacteriia</taxon>
        <taxon>Sphingobacteriales</taxon>
        <taxon>Sphingobacteriaceae</taxon>
        <taxon>Sphingobacterium</taxon>
    </lineage>
</organism>
<evidence type="ECO:0000256" key="3">
    <source>
        <dbReference type="ARBA" id="ARBA00022452"/>
    </source>
</evidence>
<dbReference type="GO" id="GO:0009279">
    <property type="term" value="C:cell outer membrane"/>
    <property type="evidence" value="ECO:0007669"/>
    <property type="project" value="UniProtKB-SubCell"/>
</dbReference>
<evidence type="ECO:0000256" key="6">
    <source>
        <dbReference type="ARBA" id="ARBA00022729"/>
    </source>
</evidence>
<dbReference type="InterPro" id="IPR039426">
    <property type="entry name" value="TonB-dep_rcpt-like"/>
</dbReference>
<evidence type="ECO:0000256" key="4">
    <source>
        <dbReference type="ARBA" id="ARBA00022496"/>
    </source>
</evidence>
<keyword evidence="3 12" id="KW-1134">Transmembrane beta strand</keyword>
<keyword evidence="6" id="KW-0732">Signal</keyword>
<evidence type="ECO:0000256" key="13">
    <source>
        <dbReference type="RuleBase" id="RU003357"/>
    </source>
</evidence>
<proteinExistence type="inferred from homology"/>
<evidence type="ECO:0000256" key="9">
    <source>
        <dbReference type="ARBA" id="ARBA00023077"/>
    </source>
</evidence>
<dbReference type="Pfam" id="PF07715">
    <property type="entry name" value="Plug"/>
    <property type="match status" value="1"/>
</dbReference>
<dbReference type="InterPro" id="IPR000531">
    <property type="entry name" value="Beta-barrel_TonB"/>
</dbReference>
<dbReference type="CDD" id="cd01347">
    <property type="entry name" value="ligand_gated_channel"/>
    <property type="match status" value="1"/>
</dbReference>
<evidence type="ECO:0000256" key="10">
    <source>
        <dbReference type="ARBA" id="ARBA00023136"/>
    </source>
</evidence>
<protein>
    <recommendedName>
        <fullName evidence="18">TonB-dependent receptor</fullName>
    </recommendedName>
</protein>
<dbReference type="PROSITE" id="PS52016">
    <property type="entry name" value="TONB_DEPENDENT_REC_3"/>
    <property type="match status" value="1"/>
</dbReference>
<keyword evidence="17" id="KW-1185">Reference proteome</keyword>
<evidence type="ECO:0000259" key="14">
    <source>
        <dbReference type="Pfam" id="PF00593"/>
    </source>
</evidence>
<dbReference type="SUPFAM" id="SSF49464">
    <property type="entry name" value="Carboxypeptidase regulatory domain-like"/>
    <property type="match status" value="1"/>
</dbReference>
<dbReference type="Pfam" id="PF13715">
    <property type="entry name" value="CarbopepD_reg_2"/>
    <property type="match status" value="1"/>
</dbReference>
<evidence type="ECO:0000256" key="7">
    <source>
        <dbReference type="ARBA" id="ARBA00023004"/>
    </source>
</evidence>
<evidence type="ECO:0000256" key="1">
    <source>
        <dbReference type="ARBA" id="ARBA00004571"/>
    </source>
</evidence>
<evidence type="ECO:0000256" key="11">
    <source>
        <dbReference type="ARBA" id="ARBA00023237"/>
    </source>
</evidence>
<dbReference type="Gene3D" id="2.40.170.20">
    <property type="entry name" value="TonB-dependent receptor, beta-barrel domain"/>
    <property type="match status" value="1"/>
</dbReference>
<comment type="similarity">
    <text evidence="12 13">Belongs to the TonB-dependent receptor family.</text>
</comment>
<gene>
    <name evidence="16" type="ORF">BCY89_00135</name>
</gene>
<keyword evidence="10 12" id="KW-0472">Membrane</keyword>
<dbReference type="PANTHER" id="PTHR32552:SF68">
    <property type="entry name" value="FERRICHROME OUTER MEMBRANE TRANSPORTER_PHAGE RECEPTOR"/>
    <property type="match status" value="1"/>
</dbReference>
<sequence length="804" mass="90093">MKNNDITLQSLGMVILFSLIFPFAALAQQMGKISGQVFTTDHKPLAYASIVLRDTRFGTRVDEQGSFKLEAPAGHYTLVITYAGYAAITKPVRIEAGASQSIDPIIIESKYNELREVVVEDIQKNKFARKETEDISRMPLANLQNAQVYSVIPKELIQELGATDYNTAMSQVAGAVVSNGVNDSGNQIFMRGFNAYVTMRNGLPSNPRTTSEIFNIERVEVIKGPSATLFGSQVTSYGGVVNNVTKKPFESFRGEVGYTTGSWGMNRITADINTPLNKDRTALARFNVMGSTQDGFQDAGKQKAMGFAGSLLFKPNERTTVRFDADIYVPEKTLLAYVRNTNKLSYGTMDKVPLPYDRAMLSDDITTSRANMNVGTELEYRISENWVSRTSYQFNQSGDKESIFFVPTYINDNQIQRRYRIFDRYNLTYNSLQQNFTGDYYLGKVKNTLVAGMDYSYYKSTDQSMSPAFITFDTIGIKDAAWKPISRADIQKSRAANSPGDSYSRSSYKNLSAYLSNVTNLSDRLFVMLSLRLNHYINGDSYSYTPNTNPAKSTAVTTEGYKQTNVSPKIGLVYQPIKDQLSVFANYMNSFTNLASSRGYTNENQAGEPEMMNWKPEQANQFEVGAKAELFGGKVNTTLSYYNITVSNILWTVVDGISVQNGKSRSRGFEFDFIANPLRGWNVIVGYGYNDNKYIKNTASTQGKRMIWTPKNVANVWTSYKFLDGRIKGFGIGAGLNHVDKVYLDLDEVFATPAYTVFGATAFYDQPKYRIGLKLNNLGNIHYWDFYGKPQKPTEVLASLSFKF</sequence>
<dbReference type="AlphaFoldDB" id="A0A420G9X8"/>
<dbReference type="GO" id="GO:0015344">
    <property type="term" value="F:siderophore uptake transmembrane transporter activity"/>
    <property type="evidence" value="ECO:0007669"/>
    <property type="project" value="TreeGrafter"/>
</dbReference>
<dbReference type="Gene3D" id="2.170.130.10">
    <property type="entry name" value="TonB-dependent receptor, plug domain"/>
    <property type="match status" value="1"/>
</dbReference>
<dbReference type="PANTHER" id="PTHR32552">
    <property type="entry name" value="FERRICHROME IRON RECEPTOR-RELATED"/>
    <property type="match status" value="1"/>
</dbReference>
<accession>A0A420G9X8</accession>
<reference evidence="16 17" key="1">
    <citation type="submission" date="2016-07" db="EMBL/GenBank/DDBJ databases">
        <title>Genome analysis of Sphingobacterium siyangense T12B17.</title>
        <authorList>
            <person name="Xu D."/>
            <person name="Su Y."/>
            <person name="Zheng S."/>
        </authorList>
    </citation>
    <scope>NUCLEOTIDE SEQUENCE [LARGE SCALE GENOMIC DNA]</scope>
    <source>
        <strain evidence="16 17">T12B17</strain>
    </source>
</reference>
<feature type="domain" description="TonB-dependent receptor-like beta-barrel" evidence="14">
    <location>
        <begin position="357"/>
        <end position="778"/>
    </location>
</feature>
<evidence type="ECO:0000256" key="5">
    <source>
        <dbReference type="ARBA" id="ARBA00022692"/>
    </source>
</evidence>
<evidence type="ECO:0000313" key="17">
    <source>
        <dbReference type="Proteomes" id="UP000286402"/>
    </source>
</evidence>
<dbReference type="Pfam" id="PF00593">
    <property type="entry name" value="TonB_dep_Rec_b-barrel"/>
    <property type="match status" value="1"/>
</dbReference>
<dbReference type="InterPro" id="IPR036942">
    <property type="entry name" value="Beta-barrel_TonB_sf"/>
</dbReference>
<dbReference type="RefSeq" id="WP_120332366.1">
    <property type="nucleotide sequence ID" value="NZ_MCAQ01000001.1"/>
</dbReference>
<dbReference type="InterPro" id="IPR012910">
    <property type="entry name" value="Plug_dom"/>
</dbReference>
<evidence type="ECO:0000256" key="2">
    <source>
        <dbReference type="ARBA" id="ARBA00022448"/>
    </source>
</evidence>
<keyword evidence="4" id="KW-0410">Iron transport</keyword>
<evidence type="ECO:0000313" key="16">
    <source>
        <dbReference type="EMBL" id="RKF41961.1"/>
    </source>
</evidence>
<feature type="domain" description="TonB-dependent receptor plug" evidence="15">
    <location>
        <begin position="145"/>
        <end position="233"/>
    </location>
</feature>
<comment type="caution">
    <text evidence="16">The sequence shown here is derived from an EMBL/GenBank/DDBJ whole genome shotgun (WGS) entry which is preliminary data.</text>
</comment>
<evidence type="ECO:0008006" key="18">
    <source>
        <dbReference type="Google" id="ProtNLM"/>
    </source>
</evidence>
<dbReference type="Gene3D" id="2.60.40.1120">
    <property type="entry name" value="Carboxypeptidase-like, regulatory domain"/>
    <property type="match status" value="1"/>
</dbReference>
<evidence type="ECO:0000259" key="15">
    <source>
        <dbReference type="Pfam" id="PF07715"/>
    </source>
</evidence>
<keyword evidence="11 12" id="KW-0998">Cell outer membrane</keyword>
<dbReference type="SUPFAM" id="SSF56935">
    <property type="entry name" value="Porins"/>
    <property type="match status" value="1"/>
</dbReference>
<dbReference type="InterPro" id="IPR008969">
    <property type="entry name" value="CarboxyPept-like_regulatory"/>
</dbReference>
<comment type="subcellular location">
    <subcellularLocation>
        <location evidence="1 12">Cell outer membrane</location>
        <topology evidence="1 12">Multi-pass membrane protein</topology>
    </subcellularLocation>
</comment>
<dbReference type="InterPro" id="IPR037066">
    <property type="entry name" value="Plug_dom_sf"/>
</dbReference>
<evidence type="ECO:0000256" key="12">
    <source>
        <dbReference type="PROSITE-ProRule" id="PRU01360"/>
    </source>
</evidence>
<keyword evidence="8" id="KW-0406">Ion transport</keyword>
<evidence type="ECO:0000256" key="8">
    <source>
        <dbReference type="ARBA" id="ARBA00023065"/>
    </source>
</evidence>
<keyword evidence="7" id="KW-0408">Iron</keyword>
<keyword evidence="9 13" id="KW-0798">TonB box</keyword>
<name>A0A420G9X8_9SPHI</name>
<keyword evidence="5 12" id="KW-0812">Transmembrane</keyword>
<keyword evidence="2 12" id="KW-0813">Transport</keyword>